<keyword evidence="7" id="KW-0472">Membrane</keyword>
<evidence type="ECO:0000256" key="2">
    <source>
        <dbReference type="ARBA" id="ARBA00022723"/>
    </source>
</evidence>
<gene>
    <name evidence="9" type="ORF">WG929_12235</name>
</gene>
<evidence type="ECO:0000256" key="4">
    <source>
        <dbReference type="ARBA" id="ARBA00022833"/>
    </source>
</evidence>
<keyword evidence="7" id="KW-1133">Transmembrane helix</keyword>
<organism evidence="9 10">
    <name type="scientific">Oceanobacter antarcticus</name>
    <dbReference type="NCBI Taxonomy" id="3133425"/>
    <lineage>
        <taxon>Bacteria</taxon>
        <taxon>Pseudomonadati</taxon>
        <taxon>Pseudomonadota</taxon>
        <taxon>Gammaproteobacteria</taxon>
        <taxon>Oceanospirillales</taxon>
        <taxon>Oceanospirillaceae</taxon>
        <taxon>Oceanobacter</taxon>
    </lineage>
</organism>
<proteinExistence type="inferred from homology"/>
<comment type="similarity">
    <text evidence="6">Belongs to the peptidase M48 family.</text>
</comment>
<reference evidence="9 10" key="1">
    <citation type="submission" date="2024-03" db="EMBL/GenBank/DDBJ databases">
        <title>High-quality draft genome sequence of Oceanobacter sp. wDCs-4.</title>
        <authorList>
            <person name="Dong C."/>
        </authorList>
    </citation>
    <scope>NUCLEOTIDE SEQUENCE [LARGE SCALE GENOMIC DNA]</scope>
    <source>
        <strain evidence="10">wDCs-4</strain>
    </source>
</reference>
<dbReference type="PANTHER" id="PTHR22726">
    <property type="entry name" value="METALLOENDOPEPTIDASE OMA1"/>
    <property type="match status" value="1"/>
</dbReference>
<dbReference type="Pfam" id="PF01435">
    <property type="entry name" value="Peptidase_M48"/>
    <property type="match status" value="1"/>
</dbReference>
<evidence type="ECO:0000256" key="1">
    <source>
        <dbReference type="ARBA" id="ARBA00022670"/>
    </source>
</evidence>
<comment type="cofactor">
    <cofactor evidence="6">
        <name>Zn(2+)</name>
        <dbReference type="ChEBI" id="CHEBI:29105"/>
    </cofactor>
    <text evidence="6">Binds 1 zinc ion per subunit.</text>
</comment>
<keyword evidence="2" id="KW-0479">Metal-binding</keyword>
<dbReference type="InterPro" id="IPR001915">
    <property type="entry name" value="Peptidase_M48"/>
</dbReference>
<keyword evidence="5 6" id="KW-0482">Metalloprotease</keyword>
<keyword evidence="10" id="KW-1185">Reference proteome</keyword>
<keyword evidence="1 6" id="KW-0645">Protease</keyword>
<evidence type="ECO:0000256" key="6">
    <source>
        <dbReference type="RuleBase" id="RU003983"/>
    </source>
</evidence>
<feature type="domain" description="Peptidase M48" evidence="8">
    <location>
        <begin position="159"/>
        <end position="343"/>
    </location>
</feature>
<dbReference type="EMBL" id="JBBKTX010000014">
    <property type="protein sequence ID" value="MFK4753182.1"/>
    <property type="molecule type" value="Genomic_DNA"/>
</dbReference>
<comment type="caution">
    <text evidence="9">The sequence shown here is derived from an EMBL/GenBank/DDBJ whole genome shotgun (WGS) entry which is preliminary data.</text>
</comment>
<evidence type="ECO:0000256" key="5">
    <source>
        <dbReference type="ARBA" id="ARBA00023049"/>
    </source>
</evidence>
<accession>A0ABW8NJP7</accession>
<keyword evidence="4 6" id="KW-0862">Zinc</keyword>
<evidence type="ECO:0000313" key="10">
    <source>
        <dbReference type="Proteomes" id="UP001620597"/>
    </source>
</evidence>
<keyword evidence="3 6" id="KW-0378">Hydrolase</keyword>
<dbReference type="InterPro" id="IPR051156">
    <property type="entry name" value="Mito/Outer_Membr_Metalloprot"/>
</dbReference>
<protein>
    <submittedName>
        <fullName evidence="9">M48 family metallopeptidase</fullName>
    </submittedName>
</protein>
<dbReference type="PANTHER" id="PTHR22726:SF24">
    <property type="entry name" value="M48 FAMILY METALLOPEPTIDASE"/>
    <property type="match status" value="1"/>
</dbReference>
<evidence type="ECO:0000313" key="9">
    <source>
        <dbReference type="EMBL" id="MFK4753182.1"/>
    </source>
</evidence>
<keyword evidence="7" id="KW-0812">Transmembrane</keyword>
<dbReference type="CDD" id="cd07332">
    <property type="entry name" value="M48C_Oma1_like"/>
    <property type="match status" value="1"/>
</dbReference>
<evidence type="ECO:0000256" key="3">
    <source>
        <dbReference type="ARBA" id="ARBA00022801"/>
    </source>
</evidence>
<dbReference type="Proteomes" id="UP001620597">
    <property type="component" value="Unassembled WGS sequence"/>
</dbReference>
<sequence length="358" mass="39111">MTAAVAGQYQFADRALAVAAEALLDDTGAIHVNRTDVQQGLKYAAAGQFVVESAVPGLPQEVVFEDNARFIPADVHWRWLAAGRRQCIPEWLESRWLVVLVAALAVPLCLWWVTFRGIPALAQTTVKWLPAQVSQQVGQHTLQVLDSLHFEPSSLPLPQQQQLRVHWQQVLERLQLEPAQYPLIFRTGDMGANAFALPDSTVLVTDQMVDLTASDVDALTAVMLHEIGHVEYQHGMQLMVRSAATSVLFGLLFGDIEGSSELLLGAGTGLLENAFSREMERQADDFAIVRLQQLGRSPLDFARAMRLLMASHSGAPLSTDQPGWQQYLSSHPATLERIEAAEQAGAAADAAASCINCD</sequence>
<evidence type="ECO:0000256" key="7">
    <source>
        <dbReference type="SAM" id="Phobius"/>
    </source>
</evidence>
<feature type="transmembrane region" description="Helical" evidence="7">
    <location>
        <begin position="94"/>
        <end position="113"/>
    </location>
</feature>
<name>A0ABW8NJP7_9GAMM</name>
<evidence type="ECO:0000259" key="8">
    <source>
        <dbReference type="Pfam" id="PF01435"/>
    </source>
</evidence>
<dbReference type="Gene3D" id="3.30.2010.10">
    <property type="entry name" value="Metalloproteases ('zincins'), catalytic domain"/>
    <property type="match status" value="1"/>
</dbReference>
<dbReference type="RefSeq" id="WP_416206257.1">
    <property type="nucleotide sequence ID" value="NZ_JBBKTX010000014.1"/>
</dbReference>